<dbReference type="GeneID" id="8825924"/>
<gene>
    <name evidence="1" type="ORF">C500_05078</name>
</gene>
<name>L9V6E6_NATMM</name>
<evidence type="ECO:0000313" key="1">
    <source>
        <dbReference type="EMBL" id="ELY31923.1"/>
    </source>
</evidence>
<dbReference type="Proteomes" id="UP000011543">
    <property type="component" value="Unassembled WGS sequence"/>
</dbReference>
<comment type="caution">
    <text evidence="1">The sequence shown here is derived from an EMBL/GenBank/DDBJ whole genome shotgun (WGS) entry which is preliminary data.</text>
</comment>
<evidence type="ECO:0000313" key="2">
    <source>
        <dbReference type="Proteomes" id="UP000011543"/>
    </source>
</evidence>
<dbReference type="PATRIC" id="fig|547559.17.peg.972"/>
<reference evidence="1 2" key="1">
    <citation type="journal article" date="2014" name="PLoS Genet.">
        <title>Phylogenetically driven sequencing of extremely halophilic archaea reveals strategies for static and dynamic osmo-response.</title>
        <authorList>
            <person name="Becker E.A."/>
            <person name="Seitzer P.M."/>
            <person name="Tritt A."/>
            <person name="Larsen D."/>
            <person name="Krusor M."/>
            <person name="Yao A.I."/>
            <person name="Wu D."/>
            <person name="Madern D."/>
            <person name="Eisen J.A."/>
            <person name="Darling A.E."/>
            <person name="Facciotti M.T."/>
        </authorList>
    </citation>
    <scope>NUCLEOTIDE SEQUENCE [LARGE SCALE GENOMIC DNA]</scope>
    <source>
        <strain evidence="2">ATCC 43099 / DSM 3394 / CCM 3739 / CIP 104546 / IAM 13178 / JCM 8861 / NBRC 102185 / NCIMB 2190 / MS3</strain>
    </source>
</reference>
<dbReference type="RefSeq" id="WP_004214675.1">
    <property type="nucleotide sequence ID" value="NC_013922.1"/>
</dbReference>
<organism evidence="1 2">
    <name type="scientific">Natrialba magadii (strain ATCC 43099 / DSM 3394 / CCM 3739 / CIP 104546 / IAM 13178 / JCM 8861 / NBRC 102185 / NCIMB 2190 / MS3)</name>
    <name type="common">Natronobacterium magadii</name>
    <dbReference type="NCBI Taxonomy" id="547559"/>
    <lineage>
        <taxon>Archaea</taxon>
        <taxon>Methanobacteriati</taxon>
        <taxon>Methanobacteriota</taxon>
        <taxon>Stenosarchaea group</taxon>
        <taxon>Halobacteria</taxon>
        <taxon>Halobacteriales</taxon>
        <taxon>Natrialbaceae</taxon>
        <taxon>Natrialba</taxon>
    </lineage>
</organism>
<accession>L9V6E6</accession>
<dbReference type="EMBL" id="AOHS01000023">
    <property type="protein sequence ID" value="ELY31923.1"/>
    <property type="molecule type" value="Genomic_DNA"/>
</dbReference>
<proteinExistence type="predicted"/>
<dbReference type="AlphaFoldDB" id="L9V6E6"/>
<protein>
    <submittedName>
        <fullName evidence="1">Uncharacterized protein</fullName>
    </submittedName>
</protein>
<sequence>MVDTSPLETVLAGSNGRYYTEQQVCAKLEHGPWQLCLREHRTERWLVELPGETLLLLAAVEPDSLPRWAEIRIDGDTTRVVDTRRRDPPDDDGNCD</sequence>